<evidence type="ECO:0000256" key="1">
    <source>
        <dbReference type="SAM" id="Phobius"/>
    </source>
</evidence>
<reference evidence="2 3" key="1">
    <citation type="submission" date="2016-11" db="EMBL/GenBank/DDBJ databases">
        <title>Comparative genomics of Acidibacillus ferroxidans species.</title>
        <authorList>
            <person name="Oliveira G."/>
            <person name="Nunes G."/>
            <person name="Oliveira R."/>
            <person name="Araujo F."/>
            <person name="Salim A."/>
            <person name="Scholte L."/>
            <person name="Morais D."/>
            <person name="Nancucheo I."/>
            <person name="Johnson D.B."/>
            <person name="Grail B."/>
            <person name="Bittencourt J."/>
            <person name="Valadares R."/>
        </authorList>
    </citation>
    <scope>NUCLEOTIDE SEQUENCE [LARGE SCALE GENOMIC DNA]</scope>
    <source>
        <strain evidence="2 3">Y002</strain>
    </source>
</reference>
<organism evidence="2 3">
    <name type="scientific">Sulfoacidibacillus thermotolerans</name>
    <name type="common">Acidibacillus sulfuroxidans</name>
    <dbReference type="NCBI Taxonomy" id="1765684"/>
    <lineage>
        <taxon>Bacteria</taxon>
        <taxon>Bacillati</taxon>
        <taxon>Bacillota</taxon>
        <taxon>Bacilli</taxon>
        <taxon>Bacillales</taxon>
        <taxon>Alicyclobacillaceae</taxon>
        <taxon>Sulfoacidibacillus</taxon>
    </lineage>
</organism>
<evidence type="ECO:0000313" key="3">
    <source>
        <dbReference type="Proteomes" id="UP000245380"/>
    </source>
</evidence>
<dbReference type="AlphaFoldDB" id="A0A2U3D9Y4"/>
<keyword evidence="3" id="KW-1185">Reference proteome</keyword>
<gene>
    <name evidence="2" type="ORF">BM613_05385</name>
</gene>
<proteinExistence type="predicted"/>
<comment type="caution">
    <text evidence="2">The sequence shown here is derived from an EMBL/GenBank/DDBJ whole genome shotgun (WGS) entry which is preliminary data.</text>
</comment>
<keyword evidence="1" id="KW-1133">Transmembrane helix</keyword>
<feature type="transmembrane region" description="Helical" evidence="1">
    <location>
        <begin position="34"/>
        <end position="55"/>
    </location>
</feature>
<sequence length="60" mass="6796">MNPSDILITLIAPLLLIVYLWSFIRWLWRHEYRLGAVGGAVLMVVSCGGTLTYFLTKLLS</sequence>
<name>A0A2U3D9Y4_SULT2</name>
<feature type="transmembrane region" description="Helical" evidence="1">
    <location>
        <begin position="6"/>
        <end position="27"/>
    </location>
</feature>
<dbReference type="Proteomes" id="UP000245380">
    <property type="component" value="Unassembled WGS sequence"/>
</dbReference>
<dbReference type="EMBL" id="MPDK01000006">
    <property type="protein sequence ID" value="PWI58097.1"/>
    <property type="molecule type" value="Genomic_DNA"/>
</dbReference>
<protein>
    <submittedName>
        <fullName evidence="2">Uncharacterized protein</fullName>
    </submittedName>
</protein>
<evidence type="ECO:0000313" key="2">
    <source>
        <dbReference type="EMBL" id="PWI58097.1"/>
    </source>
</evidence>
<keyword evidence="1" id="KW-0472">Membrane</keyword>
<dbReference type="RefSeq" id="WP_109430144.1">
    <property type="nucleotide sequence ID" value="NZ_MPDK01000006.1"/>
</dbReference>
<keyword evidence="1" id="KW-0812">Transmembrane</keyword>
<accession>A0A2U3D9Y4</accession>